<protein>
    <submittedName>
        <fullName evidence="2">Uncharacterized protein</fullName>
    </submittedName>
</protein>
<evidence type="ECO:0000256" key="1">
    <source>
        <dbReference type="SAM" id="Phobius"/>
    </source>
</evidence>
<sequence>MAWRWATPRAGSGDETAAVLLAIPFGLSVATAGVFMWSAADASLYAVPTER</sequence>
<evidence type="ECO:0000313" key="2">
    <source>
        <dbReference type="EMBL" id="MFB9643187.1"/>
    </source>
</evidence>
<proteinExistence type="predicted"/>
<keyword evidence="3" id="KW-1185">Reference proteome</keyword>
<dbReference type="EMBL" id="JBHMBL010000003">
    <property type="protein sequence ID" value="MFB9643187.1"/>
    <property type="molecule type" value="Genomic_DNA"/>
</dbReference>
<dbReference type="Proteomes" id="UP001589667">
    <property type="component" value="Unassembled WGS sequence"/>
</dbReference>
<keyword evidence="1" id="KW-0812">Transmembrane</keyword>
<dbReference type="RefSeq" id="WP_157424976.1">
    <property type="nucleotide sequence ID" value="NZ_BAAANI010000004.1"/>
</dbReference>
<reference evidence="2 3" key="1">
    <citation type="submission" date="2024-09" db="EMBL/GenBank/DDBJ databases">
        <authorList>
            <person name="Sun Q."/>
            <person name="Mori K."/>
        </authorList>
    </citation>
    <scope>NUCLEOTIDE SEQUENCE [LARGE SCALE GENOMIC DNA]</scope>
    <source>
        <strain evidence="2 3">JCM 14321</strain>
    </source>
</reference>
<keyword evidence="1" id="KW-1133">Transmembrane helix</keyword>
<feature type="transmembrane region" description="Helical" evidence="1">
    <location>
        <begin position="20"/>
        <end position="47"/>
    </location>
</feature>
<keyword evidence="1" id="KW-0472">Membrane</keyword>
<name>A0ABV5SSL5_9MICO</name>
<organism evidence="2 3">
    <name type="scientific">Agromyces lapidis</name>
    <dbReference type="NCBI Taxonomy" id="279574"/>
    <lineage>
        <taxon>Bacteria</taxon>
        <taxon>Bacillati</taxon>
        <taxon>Actinomycetota</taxon>
        <taxon>Actinomycetes</taxon>
        <taxon>Micrococcales</taxon>
        <taxon>Microbacteriaceae</taxon>
        <taxon>Agromyces</taxon>
    </lineage>
</organism>
<gene>
    <name evidence="2" type="ORF">ACFFQV_12895</name>
</gene>
<evidence type="ECO:0000313" key="3">
    <source>
        <dbReference type="Proteomes" id="UP001589667"/>
    </source>
</evidence>
<accession>A0ABV5SSL5</accession>
<comment type="caution">
    <text evidence="2">The sequence shown here is derived from an EMBL/GenBank/DDBJ whole genome shotgun (WGS) entry which is preliminary data.</text>
</comment>